<reference evidence="2 3" key="1">
    <citation type="submission" date="2020-02" db="EMBL/GenBank/DDBJ databases">
        <title>Whole-genome analyses of novel actinobacteria.</title>
        <authorList>
            <person name="Sahin N."/>
        </authorList>
    </citation>
    <scope>NUCLEOTIDE SEQUENCE [LARGE SCALE GENOMIC DNA]</scope>
    <source>
        <strain evidence="2 3">A7024</strain>
    </source>
</reference>
<protein>
    <submittedName>
        <fullName evidence="2">WD40 repeat domain-containing protein</fullName>
    </submittedName>
</protein>
<accession>A0A6G4U0G1</accession>
<keyword evidence="1" id="KW-1133">Transmembrane helix</keyword>
<dbReference type="Gene3D" id="2.120.10.30">
    <property type="entry name" value="TolB, C-terminal domain"/>
    <property type="match status" value="1"/>
</dbReference>
<keyword evidence="1" id="KW-0812">Transmembrane</keyword>
<comment type="caution">
    <text evidence="2">The sequence shown here is derived from an EMBL/GenBank/DDBJ whole genome shotgun (WGS) entry which is preliminary data.</text>
</comment>
<evidence type="ECO:0000313" key="2">
    <source>
        <dbReference type="EMBL" id="NGN65482.1"/>
    </source>
</evidence>
<organism evidence="2 3">
    <name type="scientific">Streptomyces coryli</name>
    <dbReference type="NCBI Taxonomy" id="1128680"/>
    <lineage>
        <taxon>Bacteria</taxon>
        <taxon>Bacillati</taxon>
        <taxon>Actinomycetota</taxon>
        <taxon>Actinomycetes</taxon>
        <taxon>Kitasatosporales</taxon>
        <taxon>Streptomycetaceae</taxon>
        <taxon>Streptomyces</taxon>
    </lineage>
</organism>
<proteinExistence type="predicted"/>
<keyword evidence="1" id="KW-0472">Membrane</keyword>
<dbReference type="AlphaFoldDB" id="A0A6G4U0G1"/>
<keyword evidence="3" id="KW-1185">Reference proteome</keyword>
<dbReference type="RefSeq" id="WP_165237947.1">
    <property type="nucleotide sequence ID" value="NZ_JAAKZV010000063.1"/>
</dbReference>
<dbReference type="Proteomes" id="UP000481583">
    <property type="component" value="Unassembled WGS sequence"/>
</dbReference>
<sequence>MNVEELVRASLRDLADDKKEAAVQPDLADRVLRTRSRRRTRRYAGLITAVAAIVAVAVAVPLLGPGTGGSDPAVEIPQQDIIARPDQSPPRQLVAAGDVAVSAYRQNHKKKLPGKEWDLTPVWHLYHPATKRYEKTNWAWLDVAPGMQQAAVLERGLPADRIGILNLDTWKVDRWILVPKGVGGVEFSPDGKRLVATAYARNPDGRFWDAKEKVNGKDQPGPKASRTGFYIVDVASGEAVYHRVGYPKDLDLPKGMPLSSHVNPREDFGWNADGTLLYEFMSAKPYIRFLTTDGKQVPAPPKEKHRGYPTAGLSPDGTYMAGDFAGEGNKTSSYLLDPDTGKPAKEIPGQQLLAWADSKRVIAWDCHEGVCGKGRGEFDNELVLVDIEKETTTVLTGGRGKKDDAPGRWTAVFTPRR</sequence>
<feature type="transmembrane region" description="Helical" evidence="1">
    <location>
        <begin position="43"/>
        <end position="64"/>
    </location>
</feature>
<name>A0A6G4U0G1_9ACTN</name>
<gene>
    <name evidence="2" type="ORF">G5C51_16455</name>
</gene>
<evidence type="ECO:0000313" key="3">
    <source>
        <dbReference type="Proteomes" id="UP000481583"/>
    </source>
</evidence>
<dbReference type="EMBL" id="JAAKZV010000063">
    <property type="protein sequence ID" value="NGN65482.1"/>
    <property type="molecule type" value="Genomic_DNA"/>
</dbReference>
<dbReference type="InterPro" id="IPR011042">
    <property type="entry name" value="6-blade_b-propeller_TolB-like"/>
</dbReference>
<dbReference type="SUPFAM" id="SSF82171">
    <property type="entry name" value="DPP6 N-terminal domain-like"/>
    <property type="match status" value="1"/>
</dbReference>
<evidence type="ECO:0000256" key="1">
    <source>
        <dbReference type="SAM" id="Phobius"/>
    </source>
</evidence>